<accession>A0A3G5AK85</accession>
<organism evidence="1">
    <name type="scientific">Sylvanvirus sp</name>
    <dbReference type="NCBI Taxonomy" id="2487774"/>
    <lineage>
        <taxon>Viruses</taxon>
    </lineage>
</organism>
<protein>
    <submittedName>
        <fullName evidence="1">Uncharacterized protein</fullName>
    </submittedName>
</protein>
<proteinExistence type="predicted"/>
<dbReference type="EMBL" id="MK072532">
    <property type="protein sequence ID" value="AYV87121.1"/>
    <property type="molecule type" value="Genomic_DNA"/>
</dbReference>
<reference evidence="1" key="1">
    <citation type="submission" date="2018-10" db="EMBL/GenBank/DDBJ databases">
        <title>Hidden diversity of soil giant viruses.</title>
        <authorList>
            <person name="Schulz F."/>
            <person name="Alteio L."/>
            <person name="Goudeau D."/>
            <person name="Ryan E.M."/>
            <person name="Malmstrom R.R."/>
            <person name="Blanchard J."/>
            <person name="Woyke T."/>
        </authorList>
    </citation>
    <scope>NUCLEOTIDE SEQUENCE</scope>
    <source>
        <strain evidence="1">SYV1</strain>
    </source>
</reference>
<sequence>MSNNSAEEETLPVSIPVLRRQNAYESTCTINEDIIDNLHNSNELNVIGRIDDIEIGDVDGIDDYQFNPNWFGWIYVLFLSDY</sequence>
<name>A0A3G5AK85_9VIRU</name>
<evidence type="ECO:0000313" key="1">
    <source>
        <dbReference type="EMBL" id="AYV87121.1"/>
    </source>
</evidence>
<gene>
    <name evidence="1" type="ORF">Sylvanvirus26_11</name>
</gene>